<protein>
    <submittedName>
        <fullName evidence="1">Uncharacterized protein</fullName>
    </submittedName>
</protein>
<evidence type="ECO:0000313" key="2">
    <source>
        <dbReference type="Proteomes" id="UP000308600"/>
    </source>
</evidence>
<reference evidence="1 2" key="1">
    <citation type="journal article" date="2019" name="Nat. Ecol. Evol.">
        <title>Megaphylogeny resolves global patterns of mushroom evolution.</title>
        <authorList>
            <person name="Varga T."/>
            <person name="Krizsan K."/>
            <person name="Foldi C."/>
            <person name="Dima B."/>
            <person name="Sanchez-Garcia M."/>
            <person name="Sanchez-Ramirez S."/>
            <person name="Szollosi G.J."/>
            <person name="Szarkandi J.G."/>
            <person name="Papp V."/>
            <person name="Albert L."/>
            <person name="Andreopoulos W."/>
            <person name="Angelini C."/>
            <person name="Antonin V."/>
            <person name="Barry K.W."/>
            <person name="Bougher N.L."/>
            <person name="Buchanan P."/>
            <person name="Buyck B."/>
            <person name="Bense V."/>
            <person name="Catcheside P."/>
            <person name="Chovatia M."/>
            <person name="Cooper J."/>
            <person name="Damon W."/>
            <person name="Desjardin D."/>
            <person name="Finy P."/>
            <person name="Geml J."/>
            <person name="Haridas S."/>
            <person name="Hughes K."/>
            <person name="Justo A."/>
            <person name="Karasinski D."/>
            <person name="Kautmanova I."/>
            <person name="Kiss B."/>
            <person name="Kocsube S."/>
            <person name="Kotiranta H."/>
            <person name="LaButti K.M."/>
            <person name="Lechner B.E."/>
            <person name="Liimatainen K."/>
            <person name="Lipzen A."/>
            <person name="Lukacs Z."/>
            <person name="Mihaltcheva S."/>
            <person name="Morgado L.N."/>
            <person name="Niskanen T."/>
            <person name="Noordeloos M.E."/>
            <person name="Ohm R.A."/>
            <person name="Ortiz-Santana B."/>
            <person name="Ovrebo C."/>
            <person name="Racz N."/>
            <person name="Riley R."/>
            <person name="Savchenko A."/>
            <person name="Shiryaev A."/>
            <person name="Soop K."/>
            <person name="Spirin V."/>
            <person name="Szebenyi C."/>
            <person name="Tomsovsky M."/>
            <person name="Tulloss R.E."/>
            <person name="Uehling J."/>
            <person name="Grigoriev I.V."/>
            <person name="Vagvolgyi C."/>
            <person name="Papp T."/>
            <person name="Martin F.M."/>
            <person name="Miettinen O."/>
            <person name="Hibbett D.S."/>
            <person name="Nagy L.G."/>
        </authorList>
    </citation>
    <scope>NUCLEOTIDE SEQUENCE [LARGE SCALE GENOMIC DNA]</scope>
    <source>
        <strain evidence="1 2">NL-1719</strain>
    </source>
</reference>
<dbReference type="EMBL" id="ML208435">
    <property type="protein sequence ID" value="TFK65488.1"/>
    <property type="molecule type" value="Genomic_DNA"/>
</dbReference>
<organism evidence="1 2">
    <name type="scientific">Pluteus cervinus</name>
    <dbReference type="NCBI Taxonomy" id="181527"/>
    <lineage>
        <taxon>Eukaryota</taxon>
        <taxon>Fungi</taxon>
        <taxon>Dikarya</taxon>
        <taxon>Basidiomycota</taxon>
        <taxon>Agaricomycotina</taxon>
        <taxon>Agaricomycetes</taxon>
        <taxon>Agaricomycetidae</taxon>
        <taxon>Agaricales</taxon>
        <taxon>Pluteineae</taxon>
        <taxon>Pluteaceae</taxon>
        <taxon>Pluteus</taxon>
    </lineage>
</organism>
<evidence type="ECO:0000313" key="1">
    <source>
        <dbReference type="EMBL" id="TFK65488.1"/>
    </source>
</evidence>
<accession>A0ACD3AIK2</accession>
<gene>
    <name evidence="1" type="ORF">BDN72DRAFT_195999</name>
</gene>
<keyword evidence="2" id="KW-1185">Reference proteome</keyword>
<proteinExistence type="predicted"/>
<dbReference type="Proteomes" id="UP000308600">
    <property type="component" value="Unassembled WGS sequence"/>
</dbReference>
<name>A0ACD3AIK2_9AGAR</name>
<sequence length="595" mass="66368">MSNPSLHPILAQHFESSEIAFAEIDKEIAAMQERIRQLRAFRNSFTPIHRLPPEILARIFSFVQLSSALVQSIYTPYYGNGPSLEWVAVTCVSQRWRNVALGSPDLWSHISSSYPKPIVEEWLQRSKAAPLSISLHERSFTSSDTQFTGASLFRIRELELDLSADSWEALLPNLTFPAPVLESLSISISTTSYSHSSTNSDNIFVGMAPCLWRLDLRHCPLNIHSSLTTNLTSLEIHDPPQRFSSTDLLNTLRRLPRLTSLTLVHVLLEDAIPVSSDFDIVALSSLESLSIRGRSFKQDLNILSHLSIPADSTLHFHSDTRAAEAVIIPALLEFLRINKAARQPSSSHVFVDRIDLQCTWHKLTLDMTSESYGVHLVKLVLLASLRSSLEFPDTPETTELFSYLPLAALRSFHTDCALDTGIWASVLGRLPELKHISATGDPAINLLSAIAEDALSYDETSQTTNKANGREKEEEEGRSHGAGGSDSRDQSVAWDPIFTKLEILEFHDVNFFDRPEDFVAALRARKMADKGIKNIRFMGCGGRRKILDTFEGVVDVVWDEHGCDSEDGGADYGPYDGFDTFDNNYYDSGSDGYGY</sequence>